<dbReference type="Proteomes" id="UP000798808">
    <property type="component" value="Unassembled WGS sequence"/>
</dbReference>
<keyword evidence="2" id="KW-1185">Reference proteome</keyword>
<reference evidence="1 2" key="1">
    <citation type="submission" date="2019-02" db="EMBL/GenBank/DDBJ databases">
        <authorList>
            <person name="Goldberg S.R."/>
            <person name="Haltli B.A."/>
            <person name="Correa H."/>
            <person name="Russell K.G."/>
        </authorList>
    </citation>
    <scope>NUCLEOTIDE SEQUENCE [LARGE SCALE GENOMIC DNA]</scope>
    <source>
        <strain evidence="1 2">JCM 16186</strain>
    </source>
</reference>
<dbReference type="PROSITE" id="PS51257">
    <property type="entry name" value="PROKAR_LIPOPROTEIN"/>
    <property type="match status" value="1"/>
</dbReference>
<organism evidence="1 2">
    <name type="scientific">Fulvivirga kasyanovii</name>
    <dbReference type="NCBI Taxonomy" id="396812"/>
    <lineage>
        <taxon>Bacteria</taxon>
        <taxon>Pseudomonadati</taxon>
        <taxon>Bacteroidota</taxon>
        <taxon>Cytophagia</taxon>
        <taxon>Cytophagales</taxon>
        <taxon>Fulvivirgaceae</taxon>
        <taxon>Fulvivirga</taxon>
    </lineage>
</organism>
<protein>
    <submittedName>
        <fullName evidence="1">Uncharacterized protein</fullName>
    </submittedName>
</protein>
<dbReference type="RefSeq" id="WP_155172444.1">
    <property type="nucleotide sequence ID" value="NZ_BAAAFL010000012.1"/>
</dbReference>
<dbReference type="EMBL" id="SMLW01000547">
    <property type="protein sequence ID" value="MTI25869.1"/>
    <property type="molecule type" value="Genomic_DNA"/>
</dbReference>
<name>A0ABW9RP00_9BACT</name>
<accession>A0ABW9RP00</accession>
<evidence type="ECO:0000313" key="2">
    <source>
        <dbReference type="Proteomes" id="UP000798808"/>
    </source>
</evidence>
<gene>
    <name evidence="1" type="ORF">E1163_13015</name>
</gene>
<evidence type="ECO:0000313" key="1">
    <source>
        <dbReference type="EMBL" id="MTI25869.1"/>
    </source>
</evidence>
<comment type="caution">
    <text evidence="1">The sequence shown here is derived from an EMBL/GenBank/DDBJ whole genome shotgun (WGS) entry which is preliminary data.</text>
</comment>
<proteinExistence type="predicted"/>
<sequence length="206" mass="23880">MKKQILILLLMVLSLSCTDERNTQQQAENLEETPEVLNENMTDISLSYGKRRGKDIIQQLFDEALSKDEKLRSINSRIAEIDEIKADSLKSFNKYIRNNQNYWGSLKQYADQLNDTTLQAEVKNFIEALESKYDKKTSPLDSVAKLLDAREKSLRDQEILMKIVVTAPMMKTYQQNEFPDINTMTSVQKSMDTLINDLKPYTQIKE</sequence>